<reference evidence="1 2" key="1">
    <citation type="submission" date="2012-10" db="EMBL/GenBank/DDBJ databases">
        <authorList>
            <person name="Harkins D.M."/>
            <person name="Durkin A.S."/>
            <person name="Brinkac L.M."/>
            <person name="Selengut J.D."/>
            <person name="Sanka R."/>
            <person name="DePew J."/>
            <person name="Purushe J."/>
            <person name="Peacock S.J."/>
            <person name="Thaipadungpanit J."/>
            <person name="Wuthiekanun V.W."/>
            <person name="Day N.P."/>
            <person name="Vinetz J.M."/>
            <person name="Sutton G.G."/>
            <person name="Nelson W.C."/>
            <person name="Fouts D.E."/>
        </authorList>
    </citation>
    <scope>NUCLEOTIDE SEQUENCE [LARGE SCALE GENOMIC DNA]</scope>
    <source>
        <strain evidence="1 2">H1</strain>
    </source>
</reference>
<gene>
    <name evidence="1" type="ORF">LEP1GSC081_2216</name>
</gene>
<accession>A0A0E2B8K3</accession>
<dbReference type="Proteomes" id="UP000006253">
    <property type="component" value="Unassembled WGS sequence"/>
</dbReference>
<comment type="caution">
    <text evidence="1">The sequence shown here is derived from an EMBL/GenBank/DDBJ whole genome shotgun (WGS) entry which is preliminary data.</text>
</comment>
<evidence type="ECO:0000313" key="2">
    <source>
        <dbReference type="Proteomes" id="UP000006253"/>
    </source>
</evidence>
<name>A0A0E2B8K3_9LEPT</name>
<dbReference type="AlphaFoldDB" id="A0A0E2B8K3"/>
<dbReference type="EMBL" id="AHMY02000074">
    <property type="protein sequence ID" value="EKO13439.1"/>
    <property type="molecule type" value="Genomic_DNA"/>
</dbReference>
<evidence type="ECO:0000313" key="1">
    <source>
        <dbReference type="EMBL" id="EKO13439.1"/>
    </source>
</evidence>
<proteinExistence type="predicted"/>
<organism evidence="1 2">
    <name type="scientific">Leptospira kirschneri str. H1</name>
    <dbReference type="NCBI Taxonomy" id="1049966"/>
    <lineage>
        <taxon>Bacteria</taxon>
        <taxon>Pseudomonadati</taxon>
        <taxon>Spirochaetota</taxon>
        <taxon>Spirochaetia</taxon>
        <taxon>Leptospirales</taxon>
        <taxon>Leptospiraceae</taxon>
        <taxon>Leptospira</taxon>
    </lineage>
</organism>
<sequence>MLNLHYGIFNNSNKVFNPMYENDIMMNLFKKLKMWDLFQKN</sequence>
<protein>
    <submittedName>
        <fullName evidence="1">Uncharacterized protein</fullName>
    </submittedName>
</protein>